<dbReference type="InterPro" id="IPR003439">
    <property type="entry name" value="ABC_transporter-like_ATP-bd"/>
</dbReference>
<dbReference type="PANTHER" id="PTHR42788:SF13">
    <property type="entry name" value="ALIPHATIC SULFONATES IMPORT ATP-BINDING PROTEIN SSUB"/>
    <property type="match status" value="1"/>
</dbReference>
<organism evidence="7 8">
    <name type="scientific">Tropicimonas omnivorans</name>
    <dbReference type="NCBI Taxonomy" id="3075590"/>
    <lineage>
        <taxon>Bacteria</taxon>
        <taxon>Pseudomonadati</taxon>
        <taxon>Pseudomonadota</taxon>
        <taxon>Alphaproteobacteria</taxon>
        <taxon>Rhodobacterales</taxon>
        <taxon>Roseobacteraceae</taxon>
        <taxon>Tropicimonas</taxon>
    </lineage>
</organism>
<keyword evidence="3" id="KW-0547">Nucleotide-binding</keyword>
<dbReference type="SUPFAM" id="SSF52540">
    <property type="entry name" value="P-loop containing nucleoside triphosphate hydrolases"/>
    <property type="match status" value="1"/>
</dbReference>
<reference evidence="7 8" key="1">
    <citation type="submission" date="2023-09" db="EMBL/GenBank/DDBJ databases">
        <authorList>
            <person name="Rey-Velasco X."/>
        </authorList>
    </citation>
    <scope>NUCLEOTIDE SEQUENCE [LARGE SCALE GENOMIC DNA]</scope>
    <source>
        <strain evidence="7 8">F158</strain>
    </source>
</reference>
<feature type="compositionally biased region" description="Pro residues" evidence="5">
    <location>
        <begin position="269"/>
        <end position="284"/>
    </location>
</feature>
<dbReference type="SMART" id="SM00382">
    <property type="entry name" value="AAA"/>
    <property type="match status" value="1"/>
</dbReference>
<dbReference type="CDD" id="cd03293">
    <property type="entry name" value="ABC_NrtD_SsuB_transporters"/>
    <property type="match status" value="1"/>
</dbReference>
<dbReference type="EMBL" id="JAVRHL010000001">
    <property type="protein sequence ID" value="MDT0681176.1"/>
    <property type="molecule type" value="Genomic_DNA"/>
</dbReference>
<feature type="region of interest" description="Disordered" evidence="5">
    <location>
        <begin position="257"/>
        <end position="295"/>
    </location>
</feature>
<dbReference type="InterPro" id="IPR050166">
    <property type="entry name" value="ABC_transporter_ATP-bind"/>
</dbReference>
<dbReference type="InterPro" id="IPR027417">
    <property type="entry name" value="P-loop_NTPase"/>
</dbReference>
<dbReference type="PANTHER" id="PTHR42788">
    <property type="entry name" value="TAURINE IMPORT ATP-BINDING PROTEIN-RELATED"/>
    <property type="match status" value="1"/>
</dbReference>
<protein>
    <submittedName>
        <fullName evidence="7">ABC transporter ATP-binding protein</fullName>
    </submittedName>
</protein>
<evidence type="ECO:0000313" key="8">
    <source>
        <dbReference type="Proteomes" id="UP001265259"/>
    </source>
</evidence>
<keyword evidence="2" id="KW-0813">Transport</keyword>
<dbReference type="Pfam" id="PF00005">
    <property type="entry name" value="ABC_tran"/>
    <property type="match status" value="1"/>
</dbReference>
<dbReference type="Proteomes" id="UP001265259">
    <property type="component" value="Unassembled WGS sequence"/>
</dbReference>
<evidence type="ECO:0000313" key="7">
    <source>
        <dbReference type="EMBL" id="MDT0681176.1"/>
    </source>
</evidence>
<gene>
    <name evidence="7" type="ORF">RM543_00650</name>
</gene>
<evidence type="ECO:0000256" key="3">
    <source>
        <dbReference type="ARBA" id="ARBA00022741"/>
    </source>
</evidence>
<dbReference type="InterPro" id="IPR017871">
    <property type="entry name" value="ABC_transporter-like_CS"/>
</dbReference>
<dbReference type="PROSITE" id="PS50893">
    <property type="entry name" value="ABC_TRANSPORTER_2"/>
    <property type="match status" value="1"/>
</dbReference>
<comment type="caution">
    <text evidence="7">The sequence shown here is derived from an EMBL/GenBank/DDBJ whole genome shotgun (WGS) entry which is preliminary data.</text>
</comment>
<evidence type="ECO:0000256" key="4">
    <source>
        <dbReference type="ARBA" id="ARBA00022840"/>
    </source>
</evidence>
<comment type="similarity">
    <text evidence="1">Belongs to the ABC transporter superfamily.</text>
</comment>
<evidence type="ECO:0000256" key="2">
    <source>
        <dbReference type="ARBA" id="ARBA00022448"/>
    </source>
</evidence>
<dbReference type="InterPro" id="IPR003593">
    <property type="entry name" value="AAA+_ATPase"/>
</dbReference>
<dbReference type="GO" id="GO:0005524">
    <property type="term" value="F:ATP binding"/>
    <property type="evidence" value="ECO:0007669"/>
    <property type="project" value="UniProtKB-KW"/>
</dbReference>
<proteinExistence type="inferred from homology"/>
<dbReference type="Gene3D" id="3.40.50.300">
    <property type="entry name" value="P-loop containing nucleotide triphosphate hydrolases"/>
    <property type="match status" value="1"/>
</dbReference>
<keyword evidence="4 7" id="KW-0067">ATP-binding</keyword>
<evidence type="ECO:0000256" key="5">
    <source>
        <dbReference type="SAM" id="MobiDB-lite"/>
    </source>
</evidence>
<name>A0ABU3DBT2_9RHOB</name>
<evidence type="ECO:0000259" key="6">
    <source>
        <dbReference type="PROSITE" id="PS50893"/>
    </source>
</evidence>
<dbReference type="PROSITE" id="PS00211">
    <property type="entry name" value="ABC_TRANSPORTER_1"/>
    <property type="match status" value="1"/>
</dbReference>
<keyword evidence="8" id="KW-1185">Reference proteome</keyword>
<evidence type="ECO:0000256" key="1">
    <source>
        <dbReference type="ARBA" id="ARBA00005417"/>
    </source>
</evidence>
<dbReference type="RefSeq" id="WP_311688649.1">
    <property type="nucleotide sequence ID" value="NZ_JAVRHL010000001.1"/>
</dbReference>
<sequence length="295" mass="32169">MSAEALIEIRHVSHTFDTASGPLQVLNDLSLDVPEGGFVAVVGPSGCGKSTLTRLISGLMRPQFGEVRIAGERVKGPRSSVGMAFQNPVLLEWRSILRNVMLPLEIVRSGLSRKEQEDRARFLLSLVGLEGFEDKRPSELSGGMRQRASLCRALVHKPDVLILDEPFGALDAFTREDLWQTMHKVKAEEPFTAVLITHDLRESIFLADRVVVLSGRPAHAQYVLDVPREGPRTLDDLYTPRAAEMLAILRHQIEIAQGRAPADEASARPAPPPPAPAPSPPAPAPGERATPETQA</sequence>
<accession>A0ABU3DBT2</accession>
<feature type="domain" description="ABC transporter" evidence="6">
    <location>
        <begin position="7"/>
        <end position="240"/>
    </location>
</feature>